<sequence>MSHHIAIIGAGIGGLTSALALANAGHRITLIERSTGFSEVGAGLQLSPNASRILIALGLGPALQRAASDPTRVVIRSMKSGNRIGEIALRDHMQSTYQAPYWVIHRADLQTILLDAVRSRPNIQLLVGRTVTNATQDNTGVSVAITTAGGALENLQADMLIGADGVRSTIRKVIGDTRSPVYQGYIAWRTTIDSQLAPASLPRDETGLWLGTHGHVVHYPIKNGSLTNIVAIQRSKEPVEGWTAPGKLSDLLVSYGTIAPELKQLLSSQNDWLLWSLAYVTAQKMFQGRIALLGDAVHPVLPFLAQGAALAIEDAACIVQELAASPDNITQALASYHAKRIDRARKVQDNSKRNGKIYHAPALIAVPRNMVISRSGPTGMVKRYDWLYGYKG</sequence>
<evidence type="ECO:0000256" key="3">
    <source>
        <dbReference type="ARBA" id="ARBA00022827"/>
    </source>
</evidence>
<dbReference type="Gene3D" id="3.50.50.60">
    <property type="entry name" value="FAD/NAD(P)-binding domain"/>
    <property type="match status" value="1"/>
</dbReference>
<dbReference type="PRINTS" id="PR00420">
    <property type="entry name" value="RNGMNOXGNASE"/>
</dbReference>
<dbReference type="InterPro" id="IPR002938">
    <property type="entry name" value="FAD-bd"/>
</dbReference>
<evidence type="ECO:0000256" key="4">
    <source>
        <dbReference type="ARBA" id="ARBA00023002"/>
    </source>
</evidence>
<dbReference type="Proteomes" id="UP001418637">
    <property type="component" value="Unassembled WGS sequence"/>
</dbReference>
<evidence type="ECO:0000256" key="1">
    <source>
        <dbReference type="ARBA" id="ARBA00001974"/>
    </source>
</evidence>
<organism evidence="7 8">
    <name type="scientific">Hohaiivirga grylli</name>
    <dbReference type="NCBI Taxonomy" id="3133970"/>
    <lineage>
        <taxon>Bacteria</taxon>
        <taxon>Pseudomonadati</taxon>
        <taxon>Pseudomonadota</taxon>
        <taxon>Alphaproteobacteria</taxon>
        <taxon>Hyphomicrobiales</taxon>
        <taxon>Methylobacteriaceae</taxon>
        <taxon>Hohaiivirga</taxon>
    </lineage>
</organism>
<comment type="cofactor">
    <cofactor evidence="1">
        <name>FAD</name>
        <dbReference type="ChEBI" id="CHEBI:57692"/>
    </cofactor>
</comment>
<dbReference type="InterPro" id="IPR050493">
    <property type="entry name" value="FAD-dep_Monooxygenase_BioMet"/>
</dbReference>
<keyword evidence="2" id="KW-0285">Flavoprotein</keyword>
<keyword evidence="4" id="KW-0560">Oxidoreductase</keyword>
<proteinExistence type="predicted"/>
<keyword evidence="8" id="KW-1185">Reference proteome</keyword>
<feature type="domain" description="FAD-binding" evidence="6">
    <location>
        <begin position="5"/>
        <end position="351"/>
    </location>
</feature>
<dbReference type="SUPFAM" id="SSF54373">
    <property type="entry name" value="FAD-linked reductases, C-terminal domain"/>
    <property type="match status" value="1"/>
</dbReference>
<comment type="caution">
    <text evidence="7">The sequence shown here is derived from an EMBL/GenBank/DDBJ whole genome shotgun (WGS) entry which is preliminary data.</text>
</comment>
<evidence type="ECO:0000313" key="7">
    <source>
        <dbReference type="EMBL" id="MEN3931499.1"/>
    </source>
</evidence>
<dbReference type="PANTHER" id="PTHR13789:SF318">
    <property type="entry name" value="GERANYLGERANYL DIPHOSPHATE REDUCTASE"/>
    <property type="match status" value="1"/>
</dbReference>
<evidence type="ECO:0000259" key="6">
    <source>
        <dbReference type="Pfam" id="PF01494"/>
    </source>
</evidence>
<dbReference type="EMBL" id="JBBYXI010000003">
    <property type="protein sequence ID" value="MEN3931499.1"/>
    <property type="molecule type" value="Genomic_DNA"/>
</dbReference>
<evidence type="ECO:0000256" key="5">
    <source>
        <dbReference type="ARBA" id="ARBA00023033"/>
    </source>
</evidence>
<dbReference type="InterPro" id="IPR036188">
    <property type="entry name" value="FAD/NAD-bd_sf"/>
</dbReference>
<keyword evidence="5" id="KW-0503">Monooxygenase</keyword>
<dbReference type="PANTHER" id="PTHR13789">
    <property type="entry name" value="MONOOXYGENASE"/>
    <property type="match status" value="1"/>
</dbReference>
<evidence type="ECO:0000256" key="2">
    <source>
        <dbReference type="ARBA" id="ARBA00022630"/>
    </source>
</evidence>
<dbReference type="Pfam" id="PF01494">
    <property type="entry name" value="FAD_binding_3"/>
    <property type="match status" value="1"/>
</dbReference>
<dbReference type="RefSeq" id="WP_346337526.1">
    <property type="nucleotide sequence ID" value="NZ_JBBYXI010000003.1"/>
</dbReference>
<protein>
    <submittedName>
        <fullName evidence="7">FAD-dependent oxidoreductase</fullName>
    </submittedName>
</protein>
<accession>A0ABV0BKQ2</accession>
<keyword evidence="3" id="KW-0274">FAD</keyword>
<evidence type="ECO:0000313" key="8">
    <source>
        <dbReference type="Proteomes" id="UP001418637"/>
    </source>
</evidence>
<dbReference type="SUPFAM" id="SSF51905">
    <property type="entry name" value="FAD/NAD(P)-binding domain"/>
    <property type="match status" value="1"/>
</dbReference>
<gene>
    <name evidence="7" type="ORF">WJT86_10570</name>
</gene>
<reference evidence="7 8" key="1">
    <citation type="submission" date="2024-04" db="EMBL/GenBank/DDBJ databases">
        <title>A novel species isolated from cricket.</title>
        <authorList>
            <person name="Wang H.-C."/>
        </authorList>
    </citation>
    <scope>NUCLEOTIDE SEQUENCE [LARGE SCALE GENOMIC DNA]</scope>
    <source>
        <strain evidence="7 8">WL0021</strain>
    </source>
</reference>
<name>A0ABV0BKQ2_9HYPH</name>